<evidence type="ECO:0000313" key="1">
    <source>
        <dbReference type="EMBL" id="MBA0837779.1"/>
    </source>
</evidence>
<gene>
    <name evidence="1" type="ORF">Goarm_009907</name>
</gene>
<protein>
    <submittedName>
        <fullName evidence="1">Uncharacterized protein</fullName>
    </submittedName>
</protein>
<accession>A0A7J9JUF3</accession>
<evidence type="ECO:0000313" key="2">
    <source>
        <dbReference type="Proteomes" id="UP000593575"/>
    </source>
</evidence>
<reference evidence="1 2" key="1">
    <citation type="journal article" date="2019" name="Genome Biol. Evol.">
        <title>Insights into the evolution of the New World diploid cottons (Gossypium, subgenus Houzingenia) based on genome sequencing.</title>
        <authorList>
            <person name="Grover C.E."/>
            <person name="Arick M.A. 2nd"/>
            <person name="Thrash A."/>
            <person name="Conover J.L."/>
            <person name="Sanders W.S."/>
            <person name="Peterson D.G."/>
            <person name="Frelichowski J.E."/>
            <person name="Scheffler J.A."/>
            <person name="Scheffler B.E."/>
            <person name="Wendel J.F."/>
        </authorList>
    </citation>
    <scope>NUCLEOTIDE SEQUENCE [LARGE SCALE GENOMIC DNA]</scope>
    <source>
        <strain evidence="1">6</strain>
        <tissue evidence="1">Leaf</tissue>
    </source>
</reference>
<keyword evidence="2" id="KW-1185">Reference proteome</keyword>
<dbReference type="AlphaFoldDB" id="A0A7J9JUF3"/>
<dbReference type="Proteomes" id="UP000593575">
    <property type="component" value="Unassembled WGS sequence"/>
</dbReference>
<dbReference type="EMBL" id="JABFAE010000009">
    <property type="protein sequence ID" value="MBA0837779.1"/>
    <property type="molecule type" value="Genomic_DNA"/>
</dbReference>
<organism evidence="1 2">
    <name type="scientific">Gossypium armourianum</name>
    <dbReference type="NCBI Taxonomy" id="34283"/>
    <lineage>
        <taxon>Eukaryota</taxon>
        <taxon>Viridiplantae</taxon>
        <taxon>Streptophyta</taxon>
        <taxon>Embryophyta</taxon>
        <taxon>Tracheophyta</taxon>
        <taxon>Spermatophyta</taxon>
        <taxon>Magnoliopsida</taxon>
        <taxon>eudicotyledons</taxon>
        <taxon>Gunneridae</taxon>
        <taxon>Pentapetalae</taxon>
        <taxon>rosids</taxon>
        <taxon>malvids</taxon>
        <taxon>Malvales</taxon>
        <taxon>Malvaceae</taxon>
        <taxon>Malvoideae</taxon>
        <taxon>Gossypium</taxon>
    </lineage>
</organism>
<comment type="caution">
    <text evidence="1">The sequence shown here is derived from an EMBL/GenBank/DDBJ whole genome shotgun (WGS) entry which is preliminary data.</text>
</comment>
<name>A0A7J9JUF3_9ROSI</name>
<proteinExistence type="predicted"/>
<sequence>MVEMLSSMDSDSKDEKS</sequence>